<keyword evidence="1" id="KW-0472">Membrane</keyword>
<name>A0BNR7_PARTE</name>
<dbReference type="PANTHER" id="PTHR14255">
    <property type="entry name" value="CEREBLON"/>
    <property type="match status" value="1"/>
</dbReference>
<evidence type="ECO:0000256" key="1">
    <source>
        <dbReference type="SAM" id="Phobius"/>
    </source>
</evidence>
<dbReference type="KEGG" id="ptm:GSPATT00030823001"/>
<feature type="transmembrane region" description="Helical" evidence="1">
    <location>
        <begin position="448"/>
        <end position="468"/>
    </location>
</feature>
<keyword evidence="1" id="KW-0812">Transmembrane</keyword>
<feature type="transmembrane region" description="Helical" evidence="1">
    <location>
        <begin position="296"/>
        <end position="318"/>
    </location>
</feature>
<dbReference type="InParanoid" id="A0BNR7"/>
<gene>
    <name evidence="2" type="ORF">GSPATT00030823001</name>
</gene>
<evidence type="ECO:0000313" key="3">
    <source>
        <dbReference type="Proteomes" id="UP000000600"/>
    </source>
</evidence>
<feature type="transmembrane region" description="Helical" evidence="1">
    <location>
        <begin position="143"/>
        <end position="163"/>
    </location>
</feature>
<dbReference type="OMA" id="INFYNHE"/>
<dbReference type="HOGENOM" id="CLU_045912_0_0_1"/>
<feature type="transmembrane region" description="Helical" evidence="1">
    <location>
        <begin position="169"/>
        <end position="191"/>
    </location>
</feature>
<dbReference type="GeneID" id="5013366"/>
<dbReference type="GO" id="GO:0031464">
    <property type="term" value="C:Cul4A-RING E3 ubiquitin ligase complex"/>
    <property type="evidence" value="ECO:0000318"/>
    <property type="project" value="GO_Central"/>
</dbReference>
<dbReference type="OrthoDB" id="299047at2759"/>
<dbReference type="STRING" id="5888.A0BNR7"/>
<feature type="transmembrane region" description="Helical" evidence="1">
    <location>
        <begin position="419"/>
        <end position="439"/>
    </location>
</feature>
<evidence type="ECO:0008006" key="4">
    <source>
        <dbReference type="Google" id="ProtNLM"/>
    </source>
</evidence>
<reference evidence="2 3" key="1">
    <citation type="journal article" date="2006" name="Nature">
        <title>Global trends of whole-genome duplications revealed by the ciliate Paramecium tetraurelia.</title>
        <authorList>
            <consortium name="Genoscope"/>
            <person name="Aury J.-M."/>
            <person name="Jaillon O."/>
            <person name="Duret L."/>
            <person name="Noel B."/>
            <person name="Jubin C."/>
            <person name="Porcel B.M."/>
            <person name="Segurens B."/>
            <person name="Daubin V."/>
            <person name="Anthouard V."/>
            <person name="Aiach N."/>
            <person name="Arnaiz O."/>
            <person name="Billaut A."/>
            <person name="Beisson J."/>
            <person name="Blanc I."/>
            <person name="Bouhouche K."/>
            <person name="Camara F."/>
            <person name="Duharcourt S."/>
            <person name="Guigo R."/>
            <person name="Gogendeau D."/>
            <person name="Katinka M."/>
            <person name="Keller A.-M."/>
            <person name="Kissmehl R."/>
            <person name="Klotz C."/>
            <person name="Koll F."/>
            <person name="Le Moue A."/>
            <person name="Lepere C."/>
            <person name="Malinsky S."/>
            <person name="Nowacki M."/>
            <person name="Nowak J.K."/>
            <person name="Plattner H."/>
            <person name="Poulain J."/>
            <person name="Ruiz F."/>
            <person name="Serrano V."/>
            <person name="Zagulski M."/>
            <person name="Dessen P."/>
            <person name="Betermier M."/>
            <person name="Weissenbach J."/>
            <person name="Scarpelli C."/>
            <person name="Schachter V."/>
            <person name="Sperling L."/>
            <person name="Meyer E."/>
            <person name="Cohen J."/>
            <person name="Wincker P."/>
        </authorList>
    </citation>
    <scope>NUCLEOTIDE SEQUENCE [LARGE SCALE GENOMIC DNA]</scope>
    <source>
        <strain evidence="2 3">Stock d4-2</strain>
    </source>
</reference>
<dbReference type="AlphaFoldDB" id="A0BNR7"/>
<dbReference type="Proteomes" id="UP000000600">
    <property type="component" value="Unassembled WGS sequence"/>
</dbReference>
<evidence type="ECO:0000313" key="2">
    <source>
        <dbReference type="EMBL" id="CAK60184.1"/>
    </source>
</evidence>
<keyword evidence="3" id="KW-1185">Reference proteome</keyword>
<organism evidence="2 3">
    <name type="scientific">Paramecium tetraurelia</name>
    <dbReference type="NCBI Taxonomy" id="5888"/>
    <lineage>
        <taxon>Eukaryota</taxon>
        <taxon>Sar</taxon>
        <taxon>Alveolata</taxon>
        <taxon>Ciliophora</taxon>
        <taxon>Intramacronucleata</taxon>
        <taxon>Oligohymenophorea</taxon>
        <taxon>Peniculida</taxon>
        <taxon>Parameciidae</taxon>
        <taxon>Paramecium</taxon>
    </lineage>
</organism>
<feature type="transmembrane region" description="Helical" evidence="1">
    <location>
        <begin position="345"/>
        <end position="371"/>
    </location>
</feature>
<protein>
    <recommendedName>
        <fullName evidence="4">TRP C-terminal domain-containing protein</fullName>
    </recommendedName>
</protein>
<sequence length="491" mass="55529">MKQPTCTDPLYSLFNGGLACSPNSCGQLSKCLPLNIQSDSGFGINIKGCCRKSMLDPNALNIIIYILIIPVIGIGSLGALGGGTVKRPFLQAILNYDASIAGDITSCLMFSAQLVNMIFIFFQKYIMNQFSHPDVDERPIINYEIGLIYTLGIPISMCMGSELANFLPLLPLLSFQVLFFVVISPVLLYYAKKQDIIERSKETNNDLRNQSALLSLTEMKDQNQYSENQAKLYKIFYDEQCQRFPLTPILITLFNFAINELILLMRSSPQQLSPYFFPSGNTNDTDNRDKEPCQPWNFYVVLLLIAVNMIITSLVYFFQRKKELLKDTINFYNHERYYNQFEKFFLIYTAGWATGFVAGFIGMAAGLMMVITMVQFKLIAAVAGATANYCYFLICLQVFTDLIVGNIQNSIISVGDQFFFYGLGIIAVLTFTNLGYYYLKKYKFGHIIFYIDFGIVILNICGNIAWGIENSSRYGFVALEQQPFTCTSYSN</sequence>
<dbReference type="PANTHER" id="PTHR14255:SF3">
    <property type="entry name" value="SULFITE EXPORTER TAUE_SAFE FAMILY PROTEIN 5-RELATED"/>
    <property type="match status" value="1"/>
</dbReference>
<proteinExistence type="predicted"/>
<dbReference type="EMBL" id="CT868007">
    <property type="protein sequence ID" value="CAK60184.1"/>
    <property type="molecule type" value="Genomic_DNA"/>
</dbReference>
<dbReference type="RefSeq" id="XP_001427582.1">
    <property type="nucleotide sequence ID" value="XM_001427545.1"/>
</dbReference>
<feature type="transmembrane region" description="Helical" evidence="1">
    <location>
        <begin position="378"/>
        <end position="399"/>
    </location>
</feature>
<dbReference type="GO" id="GO:0043161">
    <property type="term" value="P:proteasome-mediated ubiquitin-dependent protein catabolic process"/>
    <property type="evidence" value="ECO:0000318"/>
    <property type="project" value="GO_Central"/>
</dbReference>
<accession>A0BNR7</accession>
<dbReference type="PROSITE" id="PS51257">
    <property type="entry name" value="PROKAR_LIPOPROTEIN"/>
    <property type="match status" value="1"/>
</dbReference>
<keyword evidence="1" id="KW-1133">Transmembrane helix</keyword>
<feature type="transmembrane region" description="Helical" evidence="1">
    <location>
        <begin position="62"/>
        <end position="80"/>
    </location>
</feature>
<feature type="transmembrane region" description="Helical" evidence="1">
    <location>
        <begin position="100"/>
        <end position="122"/>
    </location>
</feature>